<dbReference type="InterPro" id="IPR015424">
    <property type="entry name" value="PyrdxlP-dep_Trfase"/>
</dbReference>
<keyword evidence="10" id="KW-1185">Reference proteome</keyword>
<dbReference type="PANTHER" id="PTHR43713:SF3">
    <property type="entry name" value="GLUTAMATE-1-SEMIALDEHYDE 2,1-AMINOMUTASE 1, CHLOROPLASTIC-RELATED"/>
    <property type="match status" value="1"/>
</dbReference>
<dbReference type="InterPro" id="IPR049704">
    <property type="entry name" value="Aminotrans_3_PPA_site"/>
</dbReference>
<evidence type="ECO:0000256" key="5">
    <source>
        <dbReference type="ARBA" id="ARBA00022898"/>
    </source>
</evidence>
<evidence type="ECO:0000256" key="7">
    <source>
        <dbReference type="ARBA" id="ARBA00023244"/>
    </source>
</evidence>
<comment type="catalytic activity">
    <reaction evidence="1 8">
        <text>(S)-4-amino-5-oxopentanoate = 5-aminolevulinate</text>
        <dbReference type="Rhea" id="RHEA:14265"/>
        <dbReference type="ChEBI" id="CHEBI:57501"/>
        <dbReference type="ChEBI" id="CHEBI:356416"/>
        <dbReference type="EC" id="5.4.3.8"/>
    </reaction>
</comment>
<dbReference type="PANTHER" id="PTHR43713">
    <property type="entry name" value="GLUTAMATE-1-SEMIALDEHYDE 2,1-AMINOMUTASE"/>
    <property type="match status" value="1"/>
</dbReference>
<evidence type="ECO:0000256" key="2">
    <source>
        <dbReference type="ARBA" id="ARBA00001933"/>
    </source>
</evidence>
<evidence type="ECO:0000256" key="1">
    <source>
        <dbReference type="ARBA" id="ARBA00001579"/>
    </source>
</evidence>
<dbReference type="FunFam" id="3.40.640.10:FF:000021">
    <property type="entry name" value="Glutamate-1-semialdehyde 2,1-aminomutase"/>
    <property type="match status" value="1"/>
</dbReference>
<dbReference type="InterPro" id="IPR004639">
    <property type="entry name" value="4pyrrol_synth_GluAld_NH2Trfase"/>
</dbReference>
<protein>
    <recommendedName>
        <fullName evidence="8">Glutamate-1-semialdehyde 2,1-aminomutase</fullName>
        <shortName evidence="8">GSA</shortName>
        <ecNumber evidence="8">5.4.3.8</ecNumber>
    </recommendedName>
    <alternativeName>
        <fullName evidence="8">Glutamate-1-semialdehyde aminotransferase</fullName>
        <shortName evidence="8">GSA-AT</shortName>
    </alternativeName>
</protein>
<dbReference type="UniPathway" id="UPA00251">
    <property type="reaction ID" value="UER00317"/>
</dbReference>
<dbReference type="PROSITE" id="PS00600">
    <property type="entry name" value="AA_TRANSFER_CLASS_3"/>
    <property type="match status" value="1"/>
</dbReference>
<evidence type="ECO:0000256" key="3">
    <source>
        <dbReference type="ARBA" id="ARBA00004819"/>
    </source>
</evidence>
<gene>
    <name evidence="8" type="primary">hemL</name>
    <name evidence="9" type="ORF">AKJ41_00460</name>
</gene>
<dbReference type="AlphaFoldDB" id="A0A133V5R4"/>
<evidence type="ECO:0000313" key="9">
    <source>
        <dbReference type="EMBL" id="KXB01736.1"/>
    </source>
</evidence>
<dbReference type="GO" id="GO:0006782">
    <property type="term" value="P:protoporphyrinogen IX biosynthetic process"/>
    <property type="evidence" value="ECO:0007669"/>
    <property type="project" value="UniProtKB-UniRule"/>
</dbReference>
<name>A0A133V5R4_9EURY</name>
<dbReference type="CDD" id="cd00610">
    <property type="entry name" value="OAT_like"/>
    <property type="match status" value="1"/>
</dbReference>
<proteinExistence type="inferred from homology"/>
<dbReference type="HAMAP" id="MF_00375">
    <property type="entry name" value="HemL_aminotrans_3"/>
    <property type="match status" value="1"/>
</dbReference>
<reference evidence="9 10" key="1">
    <citation type="journal article" date="2016" name="Sci. Rep.">
        <title>Metabolic traits of an uncultured archaeal lineage -MSBL1- from brine pools of the Red Sea.</title>
        <authorList>
            <person name="Mwirichia R."/>
            <person name="Alam I."/>
            <person name="Rashid M."/>
            <person name="Vinu M."/>
            <person name="Ba-Alawi W."/>
            <person name="Anthony Kamau A."/>
            <person name="Kamanda Ngugi D."/>
            <person name="Goker M."/>
            <person name="Klenk H.P."/>
            <person name="Bajic V."/>
            <person name="Stingl U."/>
        </authorList>
    </citation>
    <scope>NUCLEOTIDE SEQUENCE [LARGE SCALE GENOMIC DNA]</scope>
    <source>
        <strain evidence="9">SCGC-AAA259O05</strain>
    </source>
</reference>
<comment type="caution">
    <text evidence="9">The sequence shown here is derived from an EMBL/GenBank/DDBJ whole genome shotgun (WGS) entry which is preliminary data.</text>
</comment>
<evidence type="ECO:0000256" key="8">
    <source>
        <dbReference type="HAMAP-Rule" id="MF_00375"/>
    </source>
</evidence>
<evidence type="ECO:0000256" key="6">
    <source>
        <dbReference type="ARBA" id="ARBA00023235"/>
    </source>
</evidence>
<dbReference type="SUPFAM" id="SSF53383">
    <property type="entry name" value="PLP-dependent transferases"/>
    <property type="match status" value="1"/>
</dbReference>
<organism evidence="9 10">
    <name type="scientific">candidate division MSBL1 archaeon SCGC-AAA259O05</name>
    <dbReference type="NCBI Taxonomy" id="1698271"/>
    <lineage>
        <taxon>Archaea</taxon>
        <taxon>Methanobacteriati</taxon>
        <taxon>Methanobacteriota</taxon>
        <taxon>candidate division MSBL1</taxon>
    </lineage>
</organism>
<dbReference type="EMBL" id="LHXV01000003">
    <property type="protein sequence ID" value="KXB01736.1"/>
    <property type="molecule type" value="Genomic_DNA"/>
</dbReference>
<dbReference type="InterPro" id="IPR015421">
    <property type="entry name" value="PyrdxlP-dep_Trfase_major"/>
</dbReference>
<comment type="cofactor">
    <cofactor evidence="2 8">
        <name>pyridoxal 5'-phosphate</name>
        <dbReference type="ChEBI" id="CHEBI:597326"/>
    </cofactor>
</comment>
<dbReference type="GO" id="GO:0008483">
    <property type="term" value="F:transaminase activity"/>
    <property type="evidence" value="ECO:0007669"/>
    <property type="project" value="UniProtKB-KW"/>
</dbReference>
<dbReference type="NCBIfam" id="TIGR00713">
    <property type="entry name" value="hemL"/>
    <property type="match status" value="1"/>
</dbReference>
<comment type="pathway">
    <text evidence="3">Porphyrin-containing compound metabolism; protoporphyrin-IX biosynthesis; 5-aminolevulinate from L-glutamyl-tRNA(Glu): step 2/2.</text>
</comment>
<keyword evidence="7 8" id="KW-0627">Porphyrin biosynthesis</keyword>
<comment type="similarity">
    <text evidence="4 8">Belongs to the class-III pyridoxal-phosphate-dependent aminotransferase family. HemL subfamily.</text>
</comment>
<dbReference type="Gene3D" id="3.40.640.10">
    <property type="entry name" value="Type I PLP-dependent aspartate aminotransferase-like (Major domain)"/>
    <property type="match status" value="1"/>
</dbReference>
<dbReference type="GO" id="GO:0042286">
    <property type="term" value="F:glutamate-1-semialdehyde 2,1-aminomutase activity"/>
    <property type="evidence" value="ECO:0007669"/>
    <property type="project" value="UniProtKB-UniRule"/>
</dbReference>
<dbReference type="Pfam" id="PF00202">
    <property type="entry name" value="Aminotran_3"/>
    <property type="match status" value="1"/>
</dbReference>
<keyword evidence="9" id="KW-0032">Aminotransferase</keyword>
<dbReference type="InterPro" id="IPR005814">
    <property type="entry name" value="Aminotrans_3"/>
</dbReference>
<dbReference type="GO" id="GO:0005737">
    <property type="term" value="C:cytoplasm"/>
    <property type="evidence" value="ECO:0007669"/>
    <property type="project" value="UniProtKB-SubCell"/>
</dbReference>
<dbReference type="Proteomes" id="UP000070344">
    <property type="component" value="Unassembled WGS sequence"/>
</dbReference>
<sequence length="411" mass="44737">MNSKDLYEESKVLFPGGVNSPVRAFKPYPFFVESGNGSKIYDADGNEYLDYCLGYGPLILGHKHPAVLEAVRDQLEKGSHFGIPTEAESRLAEKIVDHVPAAEMVRFVNSGTEATVNAVRLARGYTGKENILMFDGGYHGANDSLLFDSGGSKTPGIPKALEDSTLVAPFNDLEKVRRIAGENELAAIVVEPVMGNVGCIPPVKGFLKGLREVCDDINALLVFDEVITGFRLAMGGAQEYFDVHPDLVTLGKIIGGGFPIGAFGGEKEIMEEVTPEGEVFHAGTFSGHPVAMSAGKATIEVLENENTIGRTSSFAEKLAGLLREESEYPVNQIGPMLQVFFREGDVRNAEDARLSDSDKFKRFHRSLMDSGVFIPPSRMECWFISAAHSSKDLDNTKNAIKDSLEEIGRRP</sequence>
<feature type="modified residue" description="N6-(pyridoxal phosphate)lysine" evidence="8">
    <location>
        <position position="252"/>
    </location>
</feature>
<dbReference type="Gene3D" id="3.90.1150.10">
    <property type="entry name" value="Aspartate Aminotransferase, domain 1"/>
    <property type="match status" value="1"/>
</dbReference>
<evidence type="ECO:0000313" key="10">
    <source>
        <dbReference type="Proteomes" id="UP000070344"/>
    </source>
</evidence>
<dbReference type="EC" id="5.4.3.8" evidence="8"/>
<accession>A0A133V5R4</accession>
<keyword evidence="6 8" id="KW-0413">Isomerase</keyword>
<dbReference type="NCBIfam" id="NF000818">
    <property type="entry name" value="PRK00062.1"/>
    <property type="match status" value="1"/>
</dbReference>
<keyword evidence="8" id="KW-0963">Cytoplasm</keyword>
<keyword evidence="9" id="KW-0808">Transferase</keyword>
<dbReference type="GO" id="GO:0030170">
    <property type="term" value="F:pyridoxal phosphate binding"/>
    <property type="evidence" value="ECO:0007669"/>
    <property type="project" value="InterPro"/>
</dbReference>
<dbReference type="InterPro" id="IPR015422">
    <property type="entry name" value="PyrdxlP-dep_Trfase_small"/>
</dbReference>
<keyword evidence="5 8" id="KW-0663">Pyridoxal phosphate</keyword>
<evidence type="ECO:0000256" key="4">
    <source>
        <dbReference type="ARBA" id="ARBA00008981"/>
    </source>
</evidence>
<comment type="subcellular location">
    <subcellularLocation>
        <location evidence="8">Cytoplasm</location>
    </subcellularLocation>
</comment>
<dbReference type="PATRIC" id="fig|1698271.3.peg.612"/>